<name>A0A2P5YDU3_GOSBA</name>
<feature type="transmembrane region" description="Helical" evidence="7">
    <location>
        <begin position="64"/>
        <end position="83"/>
    </location>
</feature>
<feature type="compositionally biased region" description="Basic and acidic residues" evidence="6">
    <location>
        <begin position="177"/>
        <end position="214"/>
    </location>
</feature>
<feature type="signal peptide" evidence="8">
    <location>
        <begin position="1"/>
        <end position="18"/>
    </location>
</feature>
<reference evidence="10 11" key="1">
    <citation type="submission" date="2015-01" db="EMBL/GenBank/DDBJ databases">
        <title>Genome of allotetraploid Gossypium barbadense reveals genomic plasticity and fiber elongation in cotton evolution.</title>
        <authorList>
            <person name="Chen X."/>
            <person name="Liu X."/>
            <person name="Zhao B."/>
            <person name="Zheng H."/>
            <person name="Hu Y."/>
            <person name="Lu G."/>
            <person name="Yang C."/>
            <person name="Chen J."/>
            <person name="Shan C."/>
            <person name="Zhang L."/>
            <person name="Zhou Y."/>
            <person name="Wang L."/>
            <person name="Guo W."/>
            <person name="Bai Y."/>
            <person name="Ruan J."/>
            <person name="Shangguan X."/>
            <person name="Mao Y."/>
            <person name="Jiang J."/>
            <person name="Zhu Y."/>
            <person name="Lei J."/>
            <person name="Kang H."/>
            <person name="Chen S."/>
            <person name="He X."/>
            <person name="Wang R."/>
            <person name="Wang Y."/>
            <person name="Chen J."/>
            <person name="Wang L."/>
            <person name="Yu S."/>
            <person name="Wang B."/>
            <person name="Wei J."/>
            <person name="Song S."/>
            <person name="Lu X."/>
            <person name="Gao Z."/>
            <person name="Gu W."/>
            <person name="Deng X."/>
            <person name="Ma D."/>
            <person name="Wang S."/>
            <person name="Liang W."/>
            <person name="Fang L."/>
            <person name="Cai C."/>
            <person name="Zhu X."/>
            <person name="Zhou B."/>
            <person name="Zhang Y."/>
            <person name="Chen Z."/>
            <person name="Xu S."/>
            <person name="Zhu R."/>
            <person name="Wang S."/>
            <person name="Zhang T."/>
            <person name="Zhao G."/>
        </authorList>
    </citation>
    <scope>NUCLEOTIDE SEQUENCE [LARGE SCALE GENOMIC DNA]</scope>
    <source>
        <strain evidence="11">cv. Xinhai21</strain>
        <tissue evidence="10">Leaf</tissue>
    </source>
</reference>
<dbReference type="Gene3D" id="3.30.70.100">
    <property type="match status" value="1"/>
</dbReference>
<keyword evidence="7" id="KW-1133">Transmembrane helix</keyword>
<keyword evidence="7" id="KW-0812">Transmembrane</keyword>
<feature type="domain" description="HMA" evidence="9">
    <location>
        <begin position="106"/>
        <end position="169"/>
    </location>
</feature>
<keyword evidence="2" id="KW-0479">Metal-binding</keyword>
<evidence type="ECO:0000313" key="10">
    <source>
        <dbReference type="EMBL" id="PPS13773.1"/>
    </source>
</evidence>
<keyword evidence="4" id="KW-0636">Prenylation</keyword>
<sequence length="388" mass="41430">MLLIPFLFLGASAIGSSSKGGASEFGVLHDFFTLVSPLMGCCFIVHFSSFYLSDLMVEASSIRFGVICVFGPLLSTLSFPPLFPPLSHSEMATKAADQEPVGALKYKTWVLKVLIHCEGCKKKVKKVLQAIDGVYETKIDSQQHKVTVTSSVDAETLIKKLTKSGKYVELWPALKPEKKDKKSGKTNDKQKDAGEKAGDGDHGPKNNSAEKKPEPAAAKNSGVGGGKGSAKDNQHPKADQMGGKSEEPDPTQITAAGGKKKKKKGQKSNPGPNGDTPPPPSDTQSAMAVALPVPVPAPDHTPPPPPPPNASIDLNPTNQPMYPYTPMYYGPPFCGVSYNTIYPSSSSSYYAPAMHSNPYGPQATSSDPINKFSEDDYYDDDESGCSIM</sequence>
<evidence type="ECO:0000313" key="11">
    <source>
        <dbReference type="Proteomes" id="UP000239757"/>
    </source>
</evidence>
<keyword evidence="8" id="KW-0732">Signal</keyword>
<proteinExistence type="inferred from homology"/>
<feature type="transmembrane region" description="Helical" evidence="7">
    <location>
        <begin position="31"/>
        <end position="52"/>
    </location>
</feature>
<feature type="compositionally biased region" description="Pro residues" evidence="6">
    <location>
        <begin position="293"/>
        <end position="309"/>
    </location>
</feature>
<dbReference type="CDD" id="cd00371">
    <property type="entry name" value="HMA"/>
    <property type="match status" value="1"/>
</dbReference>
<evidence type="ECO:0000256" key="8">
    <source>
        <dbReference type="SAM" id="SignalP"/>
    </source>
</evidence>
<keyword evidence="1" id="KW-0488">Methylation</keyword>
<dbReference type="GO" id="GO:0046872">
    <property type="term" value="F:metal ion binding"/>
    <property type="evidence" value="ECO:0007669"/>
    <property type="project" value="UniProtKB-KW"/>
</dbReference>
<evidence type="ECO:0000256" key="1">
    <source>
        <dbReference type="ARBA" id="ARBA00022481"/>
    </source>
</evidence>
<dbReference type="Pfam" id="PF00403">
    <property type="entry name" value="HMA"/>
    <property type="match status" value="1"/>
</dbReference>
<dbReference type="PROSITE" id="PS50846">
    <property type="entry name" value="HMA_2"/>
    <property type="match status" value="1"/>
</dbReference>
<accession>A0A2P5YDU3</accession>
<dbReference type="InterPro" id="IPR036163">
    <property type="entry name" value="HMA_dom_sf"/>
</dbReference>
<dbReference type="InterPro" id="IPR006121">
    <property type="entry name" value="HMA_dom"/>
</dbReference>
<gene>
    <name evidence="10" type="ORF">GOBAR_AA06809</name>
</gene>
<dbReference type="Proteomes" id="UP000239757">
    <property type="component" value="Unassembled WGS sequence"/>
</dbReference>
<evidence type="ECO:0000256" key="2">
    <source>
        <dbReference type="ARBA" id="ARBA00022723"/>
    </source>
</evidence>
<dbReference type="OrthoDB" id="689350at2759"/>
<evidence type="ECO:0000259" key="9">
    <source>
        <dbReference type="PROSITE" id="PS50846"/>
    </source>
</evidence>
<dbReference type="EMBL" id="KZ663313">
    <property type="protein sequence ID" value="PPS13773.1"/>
    <property type="molecule type" value="Genomic_DNA"/>
</dbReference>
<feature type="compositionally biased region" description="Basic and acidic residues" evidence="6">
    <location>
        <begin position="229"/>
        <end position="238"/>
    </location>
</feature>
<feature type="region of interest" description="Disordered" evidence="6">
    <location>
        <begin position="177"/>
        <end position="317"/>
    </location>
</feature>
<feature type="compositionally biased region" description="Acidic residues" evidence="6">
    <location>
        <begin position="375"/>
        <end position="388"/>
    </location>
</feature>
<evidence type="ECO:0000256" key="5">
    <source>
        <dbReference type="ARBA" id="ARBA00024045"/>
    </source>
</evidence>
<keyword evidence="3" id="KW-0449">Lipoprotein</keyword>
<organism evidence="10 11">
    <name type="scientific">Gossypium barbadense</name>
    <name type="common">Sea Island cotton</name>
    <name type="synonym">Hibiscus barbadensis</name>
    <dbReference type="NCBI Taxonomy" id="3634"/>
    <lineage>
        <taxon>Eukaryota</taxon>
        <taxon>Viridiplantae</taxon>
        <taxon>Streptophyta</taxon>
        <taxon>Embryophyta</taxon>
        <taxon>Tracheophyta</taxon>
        <taxon>Spermatophyta</taxon>
        <taxon>Magnoliopsida</taxon>
        <taxon>eudicotyledons</taxon>
        <taxon>Gunneridae</taxon>
        <taxon>Pentapetalae</taxon>
        <taxon>rosids</taxon>
        <taxon>malvids</taxon>
        <taxon>Malvales</taxon>
        <taxon>Malvaceae</taxon>
        <taxon>Malvoideae</taxon>
        <taxon>Gossypium</taxon>
    </lineage>
</organism>
<protein>
    <recommendedName>
        <fullName evidence="9">HMA domain-containing protein</fullName>
    </recommendedName>
</protein>
<evidence type="ECO:0000256" key="4">
    <source>
        <dbReference type="ARBA" id="ARBA00023289"/>
    </source>
</evidence>
<evidence type="ECO:0000256" key="6">
    <source>
        <dbReference type="SAM" id="MobiDB-lite"/>
    </source>
</evidence>
<dbReference type="PANTHER" id="PTHR45868">
    <property type="entry name" value="HEAVY METAL-ASSOCIATED ISOPRENYLATED PLANT PROTEIN 33-RELATED"/>
    <property type="match status" value="1"/>
</dbReference>
<evidence type="ECO:0000256" key="7">
    <source>
        <dbReference type="SAM" id="Phobius"/>
    </source>
</evidence>
<keyword evidence="7" id="KW-0472">Membrane</keyword>
<feature type="region of interest" description="Disordered" evidence="6">
    <location>
        <begin position="353"/>
        <end position="388"/>
    </location>
</feature>
<feature type="chain" id="PRO_5015192234" description="HMA domain-containing protein" evidence="8">
    <location>
        <begin position="19"/>
        <end position="388"/>
    </location>
</feature>
<feature type="compositionally biased region" description="Low complexity" evidence="6">
    <location>
        <begin position="282"/>
        <end position="292"/>
    </location>
</feature>
<evidence type="ECO:0000256" key="3">
    <source>
        <dbReference type="ARBA" id="ARBA00023288"/>
    </source>
</evidence>
<comment type="similarity">
    <text evidence="5">Belongs to the HIPP family.</text>
</comment>
<dbReference type="PANTHER" id="PTHR45868:SF80">
    <property type="entry name" value="F15K9.8-RELATED"/>
    <property type="match status" value="1"/>
</dbReference>
<dbReference type="SUPFAM" id="SSF55008">
    <property type="entry name" value="HMA, heavy metal-associated domain"/>
    <property type="match status" value="1"/>
</dbReference>
<dbReference type="AlphaFoldDB" id="A0A2P5YDU3"/>